<organism evidence="2 3">
    <name type="scientific">Malus baccata</name>
    <name type="common">Siberian crab apple</name>
    <name type="synonym">Pyrus baccata</name>
    <dbReference type="NCBI Taxonomy" id="106549"/>
    <lineage>
        <taxon>Eukaryota</taxon>
        <taxon>Viridiplantae</taxon>
        <taxon>Streptophyta</taxon>
        <taxon>Embryophyta</taxon>
        <taxon>Tracheophyta</taxon>
        <taxon>Spermatophyta</taxon>
        <taxon>Magnoliopsida</taxon>
        <taxon>eudicotyledons</taxon>
        <taxon>Gunneridae</taxon>
        <taxon>Pentapetalae</taxon>
        <taxon>rosids</taxon>
        <taxon>fabids</taxon>
        <taxon>Rosales</taxon>
        <taxon>Rosaceae</taxon>
        <taxon>Amygdaloideae</taxon>
        <taxon>Maleae</taxon>
        <taxon>Malus</taxon>
    </lineage>
</organism>
<proteinExistence type="predicted"/>
<keyword evidence="3" id="KW-1185">Reference proteome</keyword>
<dbReference type="EMBL" id="VIEB01000038">
    <property type="protein sequence ID" value="TQE10647.1"/>
    <property type="molecule type" value="Genomic_DNA"/>
</dbReference>
<gene>
    <name evidence="2" type="ORF">C1H46_003760</name>
</gene>
<sequence length="89" mass="9740">MAPTSAPTRSESTATSAPLGVSEKMAGKHPCSDPLSPPMPRKQPHLPCRSRATLPDLYLRRAILPDTLHRRGHHKPSLYQAGKQPEPEV</sequence>
<reference evidence="2 3" key="1">
    <citation type="journal article" date="2019" name="G3 (Bethesda)">
        <title>Sequencing of a Wild Apple (Malus baccata) Genome Unravels the Differences Between Cultivated and Wild Apple Species Regarding Disease Resistance and Cold Tolerance.</title>
        <authorList>
            <person name="Chen X."/>
        </authorList>
    </citation>
    <scope>NUCLEOTIDE SEQUENCE [LARGE SCALE GENOMIC DNA]</scope>
    <source>
        <strain evidence="3">cv. Shandingzi</strain>
        <tissue evidence="2">Leaves</tissue>
    </source>
</reference>
<evidence type="ECO:0000313" key="3">
    <source>
        <dbReference type="Proteomes" id="UP000315295"/>
    </source>
</evidence>
<feature type="region of interest" description="Disordered" evidence="1">
    <location>
        <begin position="1"/>
        <end position="52"/>
    </location>
</feature>
<dbReference type="Proteomes" id="UP000315295">
    <property type="component" value="Unassembled WGS sequence"/>
</dbReference>
<evidence type="ECO:0000256" key="1">
    <source>
        <dbReference type="SAM" id="MobiDB-lite"/>
    </source>
</evidence>
<evidence type="ECO:0000313" key="2">
    <source>
        <dbReference type="EMBL" id="TQE10647.1"/>
    </source>
</evidence>
<feature type="region of interest" description="Disordered" evidence="1">
    <location>
        <begin position="65"/>
        <end position="89"/>
    </location>
</feature>
<dbReference type="AlphaFoldDB" id="A0A540NHX2"/>
<comment type="caution">
    <text evidence="2">The sequence shown here is derived from an EMBL/GenBank/DDBJ whole genome shotgun (WGS) entry which is preliminary data.</text>
</comment>
<feature type="compositionally biased region" description="Polar residues" evidence="1">
    <location>
        <begin position="1"/>
        <end position="16"/>
    </location>
</feature>
<accession>A0A540NHX2</accession>
<protein>
    <submittedName>
        <fullName evidence="2">Uncharacterized protein</fullName>
    </submittedName>
</protein>
<name>A0A540NHX2_MALBA</name>